<accession>A0AAU7JAJ1</accession>
<reference evidence="2" key="1">
    <citation type="submission" date="2024-05" db="EMBL/GenBank/DDBJ databases">
        <authorList>
            <person name="Kim S."/>
            <person name="Heo J."/>
            <person name="Choi H."/>
            <person name="Choi Y."/>
            <person name="Kwon S.-W."/>
            <person name="Kim Y."/>
        </authorList>
    </citation>
    <scope>NUCLEOTIDE SEQUENCE</scope>
    <source>
        <strain evidence="2">KACC 23698</strain>
    </source>
</reference>
<dbReference type="Pfam" id="PF13483">
    <property type="entry name" value="Lactamase_B_3"/>
    <property type="match status" value="1"/>
</dbReference>
<dbReference type="Gene3D" id="3.60.15.10">
    <property type="entry name" value="Ribonuclease Z/Hydroxyacylglutathione hydrolase-like"/>
    <property type="match status" value="1"/>
</dbReference>
<dbReference type="InterPro" id="IPR036866">
    <property type="entry name" value="RibonucZ/Hydroxyglut_hydro"/>
</dbReference>
<organism evidence="2">
    <name type="scientific">Alsobacter sp. KACC 23698</name>
    <dbReference type="NCBI Taxonomy" id="3149229"/>
    <lineage>
        <taxon>Bacteria</taxon>
        <taxon>Pseudomonadati</taxon>
        <taxon>Pseudomonadota</taxon>
        <taxon>Alphaproteobacteria</taxon>
        <taxon>Hyphomicrobiales</taxon>
        <taxon>Alsobacteraceae</taxon>
        <taxon>Alsobacter</taxon>
    </lineage>
</organism>
<protein>
    <submittedName>
        <fullName evidence="2">MBL fold metallo-hydrolase</fullName>
    </submittedName>
</protein>
<sequence>MTRFATVLLACMGAVASTLSQAEERQPPCTGLVSSMQPFIQPAALGVGQVGLTFIGHATFVIESPGGIRIATDYNDYLRPPGRLDAVTMNHAHSTHFTDRPDPSIPMVLRGWDESGGAARHDVVVGDVHIRNVPTSIRDWSGGTERDGNSIFVFETGGLCVAHLGHLHHTLLPGHLKNLGRIDVVLVPVDGSYTLDLEGMIEVLGQLNARVMIPMHYFGSATLARFLDRAGRQWPVERRDDPVLVVSRETLPETPTVIVLPGR</sequence>
<name>A0AAU7JAJ1_9HYPH</name>
<dbReference type="EMBL" id="CP157484">
    <property type="protein sequence ID" value="XBO37366.1"/>
    <property type="molecule type" value="Genomic_DNA"/>
</dbReference>
<keyword evidence="1" id="KW-0732">Signal</keyword>
<dbReference type="PANTHER" id="PTHR39189">
    <property type="entry name" value="UPF0173 METAL-DEPENDENT HYDROLASE YTKL"/>
    <property type="match status" value="1"/>
</dbReference>
<dbReference type="PANTHER" id="PTHR39189:SF1">
    <property type="entry name" value="UPF0173 METAL-DEPENDENT HYDROLASE YTKL"/>
    <property type="match status" value="1"/>
</dbReference>
<dbReference type="RefSeq" id="WP_406854186.1">
    <property type="nucleotide sequence ID" value="NZ_CP157484.1"/>
</dbReference>
<evidence type="ECO:0000256" key="1">
    <source>
        <dbReference type="SAM" id="SignalP"/>
    </source>
</evidence>
<dbReference type="AlphaFoldDB" id="A0AAU7JAJ1"/>
<evidence type="ECO:0000313" key="2">
    <source>
        <dbReference type="EMBL" id="XBO37366.1"/>
    </source>
</evidence>
<feature type="signal peptide" evidence="1">
    <location>
        <begin position="1"/>
        <end position="22"/>
    </location>
</feature>
<dbReference type="SUPFAM" id="SSF56281">
    <property type="entry name" value="Metallo-hydrolase/oxidoreductase"/>
    <property type="match status" value="1"/>
</dbReference>
<proteinExistence type="predicted"/>
<gene>
    <name evidence="2" type="ORF">ABEG18_16720</name>
</gene>
<feature type="chain" id="PRO_5043918945" evidence="1">
    <location>
        <begin position="23"/>
        <end position="263"/>
    </location>
</feature>